<evidence type="ECO:0000256" key="7">
    <source>
        <dbReference type="PROSITE-ProRule" id="PRU00284"/>
    </source>
</evidence>
<dbReference type="AlphaFoldDB" id="A0A1P8UGR1"/>
<dbReference type="OrthoDB" id="9808588at2"/>
<dbReference type="Gene3D" id="1.20.120.30">
    <property type="entry name" value="Aspartate receptor, ligand-binding domain"/>
    <property type="match status" value="1"/>
</dbReference>
<accession>A0A1P8UGR1</accession>
<feature type="domain" description="Methyl-accepting transducer" evidence="8">
    <location>
        <begin position="145"/>
        <end position="293"/>
    </location>
</feature>
<keyword evidence="10" id="KW-1185">Reference proteome</keyword>
<evidence type="ECO:0000256" key="5">
    <source>
        <dbReference type="ARBA" id="ARBA00023224"/>
    </source>
</evidence>
<dbReference type="Gene3D" id="3.30.450.20">
    <property type="entry name" value="PAS domain"/>
    <property type="match status" value="1"/>
</dbReference>
<dbReference type="InterPro" id="IPR004089">
    <property type="entry name" value="MCPsignal_dom"/>
</dbReference>
<dbReference type="InterPro" id="IPR025991">
    <property type="entry name" value="Chemoreceptor_zinc-bind_dom"/>
</dbReference>
<organism evidence="9 10">
    <name type="scientific">Acidihalobacter ferrooxydans</name>
    <dbReference type="NCBI Taxonomy" id="1765967"/>
    <lineage>
        <taxon>Bacteria</taxon>
        <taxon>Pseudomonadati</taxon>
        <taxon>Pseudomonadota</taxon>
        <taxon>Gammaproteobacteria</taxon>
        <taxon>Chromatiales</taxon>
        <taxon>Ectothiorhodospiraceae</taxon>
        <taxon>Acidihalobacter</taxon>
    </lineage>
</organism>
<keyword evidence="4" id="KW-0472">Membrane</keyword>
<dbReference type="STRING" id="1765967.BW247_07820"/>
<dbReference type="GO" id="GO:0004888">
    <property type="term" value="F:transmembrane signaling receptor activity"/>
    <property type="evidence" value="ECO:0007669"/>
    <property type="project" value="InterPro"/>
</dbReference>
<protein>
    <recommendedName>
        <fullName evidence="8">Methyl-accepting transducer domain-containing protein</fullName>
    </recommendedName>
</protein>
<name>A0A1P8UGR1_9GAMM</name>
<evidence type="ECO:0000313" key="9">
    <source>
        <dbReference type="EMBL" id="APZ43009.1"/>
    </source>
</evidence>
<evidence type="ECO:0000256" key="6">
    <source>
        <dbReference type="ARBA" id="ARBA00029447"/>
    </source>
</evidence>
<dbReference type="EMBL" id="CP019434">
    <property type="protein sequence ID" value="APZ43009.1"/>
    <property type="molecule type" value="Genomic_DNA"/>
</dbReference>
<evidence type="ECO:0000256" key="3">
    <source>
        <dbReference type="ARBA" id="ARBA00022989"/>
    </source>
</evidence>
<comment type="subcellular location">
    <subcellularLocation>
        <location evidence="1">Membrane</location>
        <topology evidence="1">Multi-pass membrane protein</topology>
    </subcellularLocation>
</comment>
<evidence type="ECO:0000313" key="10">
    <source>
        <dbReference type="Proteomes" id="UP000243807"/>
    </source>
</evidence>
<dbReference type="Pfam" id="PF00015">
    <property type="entry name" value="MCPsignal"/>
    <property type="match status" value="1"/>
</dbReference>
<dbReference type="InterPro" id="IPR004090">
    <property type="entry name" value="Chemotax_Me-accpt_rcpt"/>
</dbReference>
<sequence>MQAEILNLLRQALDPLDSMEMLAEADPDYENRIVYMNPTALNVMGRYHAQLAEYLPGHADTRSALGHSIHQFHKDPERIRVILRELAATPGTIHTASLKLGDTLLQLSFSTLCDAEGKVLAFHASWRDITSAEFIAHVADGALKTANQDSDRLGRVESGAIDSVRLAEQPMKNLIDAIQANRQGVDSLKGKVTSIAKIAQNIREIAYQTNLLALNAAIEAARAGEHGRGFAVVADEVRNLSRRVQAATDEVQANIESIHGAAEDIDETSQQAIQGADHAHTALGTALRSVEKIGDLATLLTARNAIQSHVVLVRRVIDEALSGIRSLHAEDIPDHHQCAFGQWYYGAGQKLASRLPRFREIESEHAAIHASARALLDALEHGDAQTVNRLSGEIESAKARFVERLEQLAADAETNLEVSP</sequence>
<evidence type="ECO:0000256" key="4">
    <source>
        <dbReference type="ARBA" id="ARBA00023136"/>
    </source>
</evidence>
<evidence type="ECO:0000256" key="1">
    <source>
        <dbReference type="ARBA" id="ARBA00004141"/>
    </source>
</evidence>
<dbReference type="PANTHER" id="PTHR32089:SF119">
    <property type="entry name" value="METHYL-ACCEPTING CHEMOTAXIS PROTEIN CTPL"/>
    <property type="match status" value="1"/>
</dbReference>
<reference evidence="9 10" key="1">
    <citation type="submission" date="2017-01" db="EMBL/GenBank/DDBJ databases">
        <title>Draft sequence of Acidihalobacter ferrooxidans strain DSM 14175 (strain V8).</title>
        <authorList>
            <person name="Khaleque H.N."/>
            <person name="Ramsay J.P."/>
            <person name="Murphy R.J.T."/>
            <person name="Kaksonen A.H."/>
            <person name="Boxall N.J."/>
            <person name="Watkin E.L.J."/>
        </authorList>
    </citation>
    <scope>NUCLEOTIDE SEQUENCE [LARGE SCALE GENOMIC DNA]</scope>
    <source>
        <strain evidence="9 10">V8</strain>
    </source>
</reference>
<dbReference type="GO" id="GO:0006935">
    <property type="term" value="P:chemotaxis"/>
    <property type="evidence" value="ECO:0007669"/>
    <property type="project" value="InterPro"/>
</dbReference>
<evidence type="ECO:0000256" key="2">
    <source>
        <dbReference type="ARBA" id="ARBA00022692"/>
    </source>
</evidence>
<dbReference type="PANTHER" id="PTHR32089">
    <property type="entry name" value="METHYL-ACCEPTING CHEMOTAXIS PROTEIN MCPB"/>
    <property type="match status" value="1"/>
</dbReference>
<gene>
    <name evidence="9" type="ORF">BW247_07820</name>
</gene>
<dbReference type="Gene3D" id="6.10.250.3200">
    <property type="match status" value="1"/>
</dbReference>
<dbReference type="PRINTS" id="PR00260">
    <property type="entry name" value="CHEMTRNSDUCR"/>
</dbReference>
<dbReference type="PROSITE" id="PS50111">
    <property type="entry name" value="CHEMOTAXIS_TRANSDUC_2"/>
    <property type="match status" value="1"/>
</dbReference>
<keyword evidence="3" id="KW-1133">Transmembrane helix</keyword>
<proteinExistence type="inferred from homology"/>
<dbReference type="Proteomes" id="UP000243807">
    <property type="component" value="Chromosome"/>
</dbReference>
<dbReference type="GO" id="GO:0007165">
    <property type="term" value="P:signal transduction"/>
    <property type="evidence" value="ECO:0007669"/>
    <property type="project" value="UniProtKB-KW"/>
</dbReference>
<comment type="similarity">
    <text evidence="6">Belongs to the methyl-accepting chemotaxis (MCP) protein family.</text>
</comment>
<evidence type="ECO:0000259" key="8">
    <source>
        <dbReference type="PROSITE" id="PS50111"/>
    </source>
</evidence>
<dbReference type="Pfam" id="PF13682">
    <property type="entry name" value="CZB"/>
    <property type="match status" value="1"/>
</dbReference>
<dbReference type="KEGG" id="afy:BW247_07820"/>
<dbReference type="SMART" id="SM00283">
    <property type="entry name" value="MA"/>
    <property type="match status" value="1"/>
</dbReference>
<keyword evidence="2" id="KW-0812">Transmembrane</keyword>
<keyword evidence="5 7" id="KW-0807">Transducer</keyword>
<dbReference type="GO" id="GO:0016020">
    <property type="term" value="C:membrane"/>
    <property type="evidence" value="ECO:0007669"/>
    <property type="project" value="UniProtKB-SubCell"/>
</dbReference>
<dbReference type="SUPFAM" id="SSF58104">
    <property type="entry name" value="Methyl-accepting chemotaxis protein (MCP) signaling domain"/>
    <property type="match status" value="1"/>
</dbReference>